<dbReference type="EMBL" id="JANBPG010000049">
    <property type="protein sequence ID" value="KAJ1901007.1"/>
    <property type="molecule type" value="Genomic_DNA"/>
</dbReference>
<accession>A0ACC1IUA8</accession>
<gene>
    <name evidence="1" type="primary">SUA7_1</name>
    <name evidence="1" type="ORF">LPJ66_001086</name>
</gene>
<name>A0ACC1IUA8_9FUNG</name>
<evidence type="ECO:0000313" key="2">
    <source>
        <dbReference type="Proteomes" id="UP001150581"/>
    </source>
</evidence>
<organism evidence="1 2">
    <name type="scientific">Kickxella alabastrina</name>
    <dbReference type="NCBI Taxonomy" id="61397"/>
    <lineage>
        <taxon>Eukaryota</taxon>
        <taxon>Fungi</taxon>
        <taxon>Fungi incertae sedis</taxon>
        <taxon>Zoopagomycota</taxon>
        <taxon>Kickxellomycotina</taxon>
        <taxon>Kickxellomycetes</taxon>
        <taxon>Kickxellales</taxon>
        <taxon>Kickxellaceae</taxon>
        <taxon>Kickxella</taxon>
    </lineage>
</organism>
<protein>
    <submittedName>
        <fullName evidence="1">Transcription initiation factor IIB</fullName>
    </submittedName>
</protein>
<comment type="caution">
    <text evidence="1">The sequence shown here is derived from an EMBL/GenBank/DDBJ whole genome shotgun (WGS) entry which is preliminary data.</text>
</comment>
<keyword evidence="2" id="KW-1185">Reference proteome</keyword>
<dbReference type="Proteomes" id="UP001150581">
    <property type="component" value="Unassembled WGS sequence"/>
</dbReference>
<evidence type="ECO:0000313" key="1">
    <source>
        <dbReference type="EMBL" id="KAJ1901007.1"/>
    </source>
</evidence>
<sequence length="332" mass="36256">MSKIADRKNAKGAPLSSPDKKWSVVLMCPDCRKEPPNIVEDFASGDLVCGDCGLVLGDRIIDTRSEWRTFANDEGDDPSRVGNAANPLLDGDQLDTVISRGDGGSGLARNLNRTQGRTTAQKHERDLVQAYKEISSLCEAFAMPKSIIDIAKGLYKKVENDNLQRGKNNDAIIAACIFLACRQDNAPRTFKEICTLTKVDRKDIGRTFKFLKTKLGTDSGKTSSNDLIERFCSNLGLDQETRRITNILTGVAQDIENISGKSPVSIASACIYMASHLTGNGRDAKDISRIAGVGEATIRTTYKILYQNRKVLLTPEILREGSTAKESNLIGP</sequence>
<reference evidence="1" key="1">
    <citation type="submission" date="2022-07" db="EMBL/GenBank/DDBJ databases">
        <title>Phylogenomic reconstructions and comparative analyses of Kickxellomycotina fungi.</title>
        <authorList>
            <person name="Reynolds N.K."/>
            <person name="Stajich J.E."/>
            <person name="Barry K."/>
            <person name="Grigoriev I.V."/>
            <person name="Crous P."/>
            <person name="Smith M.E."/>
        </authorList>
    </citation>
    <scope>NUCLEOTIDE SEQUENCE</scope>
    <source>
        <strain evidence="1">Benny 63K</strain>
    </source>
</reference>
<proteinExistence type="predicted"/>